<keyword evidence="1" id="KW-0732">Signal</keyword>
<reference evidence="2 3" key="1">
    <citation type="submission" date="2019-03" db="EMBL/GenBank/DDBJ databases">
        <title>Genomic Encyclopedia of Type Strains, Phase IV (KMG-IV): sequencing the most valuable type-strain genomes for metagenomic binning, comparative biology and taxonomic classification.</title>
        <authorList>
            <person name="Goeker M."/>
        </authorList>
    </citation>
    <scope>NUCLEOTIDE SEQUENCE [LARGE SCALE GENOMIC DNA]</scope>
    <source>
        <strain evidence="2 3">DSM 103428</strain>
    </source>
</reference>
<sequence length="272" mass="29922">MRRLIFFIVIVVSFASVAHASDPPLIEQGFRDMYDLNFSMAQQHFSQFEAQQPANPLGPVSEAAGYLFGEFARLGVLETQLFVDDNSFEDRKKLVPDPAVKQKIDTALNKADQLANAALGKDPADATAQFAKVLSLGLRSDYAALIEKRDLAALSYTKQGRTLAEQLLKERPTAYDAYLAVGVENYLSGIKPAPVRWFLQMGGVQTDKAQGIHDLTLTAEHGNLLAPFARVMLAVADLRDKNTGGACTLLHGLATEFPHNQLYHRELGLHCH</sequence>
<evidence type="ECO:0000313" key="2">
    <source>
        <dbReference type="EMBL" id="TCK75949.1"/>
    </source>
</evidence>
<name>A0A4R1LGV6_9BACT</name>
<dbReference type="RefSeq" id="WP_131992353.1">
    <property type="nucleotide sequence ID" value="NZ_SMGK01000001.1"/>
</dbReference>
<evidence type="ECO:0000256" key="1">
    <source>
        <dbReference type="SAM" id="SignalP"/>
    </source>
</evidence>
<protein>
    <submittedName>
        <fullName evidence="2">Uncharacterized protein</fullName>
    </submittedName>
</protein>
<organism evidence="2 3">
    <name type="scientific">Acidipila rosea</name>
    <dbReference type="NCBI Taxonomy" id="768535"/>
    <lineage>
        <taxon>Bacteria</taxon>
        <taxon>Pseudomonadati</taxon>
        <taxon>Acidobacteriota</taxon>
        <taxon>Terriglobia</taxon>
        <taxon>Terriglobales</taxon>
        <taxon>Acidobacteriaceae</taxon>
        <taxon>Acidipila</taxon>
    </lineage>
</organism>
<accession>A0A4R1LGV6</accession>
<dbReference type="OrthoDB" id="117149at2"/>
<gene>
    <name evidence="2" type="ORF">C7378_0953</name>
</gene>
<proteinExistence type="predicted"/>
<keyword evidence="3" id="KW-1185">Reference proteome</keyword>
<dbReference type="AlphaFoldDB" id="A0A4R1LGV6"/>
<dbReference type="EMBL" id="SMGK01000001">
    <property type="protein sequence ID" value="TCK75949.1"/>
    <property type="molecule type" value="Genomic_DNA"/>
</dbReference>
<comment type="caution">
    <text evidence="2">The sequence shown here is derived from an EMBL/GenBank/DDBJ whole genome shotgun (WGS) entry which is preliminary data.</text>
</comment>
<evidence type="ECO:0000313" key="3">
    <source>
        <dbReference type="Proteomes" id="UP000295210"/>
    </source>
</evidence>
<feature type="chain" id="PRO_5020231987" evidence="1">
    <location>
        <begin position="21"/>
        <end position="272"/>
    </location>
</feature>
<dbReference type="Proteomes" id="UP000295210">
    <property type="component" value="Unassembled WGS sequence"/>
</dbReference>
<feature type="signal peptide" evidence="1">
    <location>
        <begin position="1"/>
        <end position="20"/>
    </location>
</feature>